<keyword evidence="2" id="KW-1185">Reference proteome</keyword>
<dbReference type="Proteomes" id="UP000623419">
    <property type="component" value="Unassembled WGS sequence"/>
</dbReference>
<proteinExistence type="predicted"/>
<name>A0ABQ1HH92_9GAMM</name>
<gene>
    <name evidence="1" type="ORF">GCM10011521_14990</name>
</gene>
<dbReference type="InterPro" id="IPR028994">
    <property type="entry name" value="Integrin_alpha_N"/>
</dbReference>
<accession>A0ABQ1HH92</accession>
<comment type="caution">
    <text evidence="1">The sequence shown here is derived from an EMBL/GenBank/DDBJ whole genome shotgun (WGS) entry which is preliminary data.</text>
</comment>
<protein>
    <submittedName>
        <fullName evidence="1">Uncharacterized protein</fullName>
    </submittedName>
</protein>
<organism evidence="1 2">
    <name type="scientific">Arenimonas soli</name>
    <dbReference type="NCBI Taxonomy" id="2269504"/>
    <lineage>
        <taxon>Bacteria</taxon>
        <taxon>Pseudomonadati</taxon>
        <taxon>Pseudomonadota</taxon>
        <taxon>Gammaproteobacteria</taxon>
        <taxon>Lysobacterales</taxon>
        <taxon>Lysobacteraceae</taxon>
        <taxon>Arenimonas</taxon>
    </lineage>
</organism>
<sequence>MISHGTQATTMTLMPPLLLLLALVSGEAGVGTGYVHTGDLNGDGVPDSIMSGPSGLFGNGGGPFIVSLSDGKGGFRRIELALHPQAVALDQAGGHPRLWTYWRSSCCAGTLSVTTLDGSSAPQHIPLDFGQDPGAPTLSRALYDSVFRESNRIAFERVDNYQPPPPLGGEWGK</sequence>
<reference evidence="2" key="1">
    <citation type="journal article" date="2019" name="Int. J. Syst. Evol. Microbiol.">
        <title>The Global Catalogue of Microorganisms (GCM) 10K type strain sequencing project: providing services to taxonomists for standard genome sequencing and annotation.</title>
        <authorList>
            <consortium name="The Broad Institute Genomics Platform"/>
            <consortium name="The Broad Institute Genome Sequencing Center for Infectious Disease"/>
            <person name="Wu L."/>
            <person name="Ma J."/>
        </authorList>
    </citation>
    <scope>NUCLEOTIDE SEQUENCE [LARGE SCALE GENOMIC DNA]</scope>
    <source>
        <strain evidence="2">CGMCC 1.15905</strain>
    </source>
</reference>
<evidence type="ECO:0000313" key="1">
    <source>
        <dbReference type="EMBL" id="GGA77669.1"/>
    </source>
</evidence>
<dbReference type="EMBL" id="BMKC01000001">
    <property type="protein sequence ID" value="GGA77669.1"/>
    <property type="molecule type" value="Genomic_DNA"/>
</dbReference>
<dbReference type="SUPFAM" id="SSF69318">
    <property type="entry name" value="Integrin alpha N-terminal domain"/>
    <property type="match status" value="1"/>
</dbReference>
<evidence type="ECO:0000313" key="2">
    <source>
        <dbReference type="Proteomes" id="UP000623419"/>
    </source>
</evidence>